<evidence type="ECO:0000256" key="3">
    <source>
        <dbReference type="ARBA" id="ARBA00022737"/>
    </source>
</evidence>
<evidence type="ECO:0000256" key="4">
    <source>
        <dbReference type="ARBA" id="ARBA00023242"/>
    </source>
</evidence>
<sequence>MNVILEGLKETVGQQEDFEDDDDVDDENLLHYDVLISKSQLTELCSEAAKLKALNEMEALESDKVVKLLYILERNIQDGCEVKGMPMPEAGDVHAESEDEEDENGKESQKRIEHAIDCLSRGILSCLTTLHILTSPNMPKRVYLEGVIESVVLFTKTQLQNTIFPAFDPVYIVNMKSKGKNNTPQKKKAGVINTPGAQSKNLISFYQKLHEVVGLLAELLHLQILTDSTVLHLSSLGVAPFFVENVPQLQFSAMKLVTGIFTQYENHRRLLLDDILASVARLPTSKRSLRTFKLSPGANIQMLTALVLQLIQCVTFLPDQLSIITELEGDEEDRFIDPEKDLLISGKFDTAVNTAGHFLSSFLSKCGKKSGYDCDYKILFQNFLQDLLSCVNKPEWPAAELCLSLLGNLLVKYLENKGLDVPMRVASLEYLGVAAARLRKDVVGAQAEMESIDKIIKDVRKREEDCFVENAEFESEEEKVEYLQRILLDYLAIQGRSDPALVHARHFHIACWWKGASTEIERKREIGVREGKKRRRRESSYSNDEDDEEAIDETEEEADNIISKLAFNRKKFLLGKIKSLSEPFTPRKIEMAQTFLDYQSAELLTRYLSSKRPFTAGFDFFLIRILRFSMDTTVAIRTKGLRCLTMVVEADPSVLARNDMQIWVHNSFLDQSTSVREAAVDLVGKYVLSCPNLIDKYYDKLSERILDTGVSVRKRVIKILRDICIQLPNFQKIPEICVKLIRRVNDEEGVRKLVMQVFQNMWFTPVRSSDDNGNERLLSKVSNITDVVKSSEKVGLDFLEQLLASLFKPNDDNKESMRGRQKILNCEPPPAVLEASKQIVDCLVEHVLRIEETESVLSEATSSSSSKRFSACAATLFLFAKVRPQLLITHATTLEGYLSLRCQNSADLQAVSNIASILELVVPLMVNPANSFLAQVEEDCVKLIFKNDRNVIETCMACLGAVVNKMTRNYSLIRDCFRKLYEFLTTQTKLMRENPLEPLFSHHRPQLRRAIFTSGLFFRYFDFTSADVYGSDYSPDIVQQIFAELLFMDGDSTGDFQYLAIQAIGNLCVRHYDFMLGSDLKKIYKRILLTTVTNTKEDSLKIQILLNIQLYLTEEEKRLIRQDSEWTQIDNIKEMGDDNGETSGMASTIIQLYLKEILESYLHPNVAVRRSASVLIQLILRQGLVYPIQIVPYLISMSTDEDQGVATVADKQLQEIWKKYPQFLQSQGLNGIRTSLVLHRLLASSNSDSNPVLVRGFIVREKEAPSALIGFLYSLLRSSKTGRRGLASSLLKQFDENHHDHLETRLPDLLYFADNLAHFPYQVVDEPMYIIHQLDTTISINGSEIVQCFKESLLSPHCKSELDGYDEMDEDEYSDDDDDGEDECVERLAERIPEGDTKKFEDYINASQGILLLLNLKEHLINVYGLSDNQIREYSPSNSSKSLERSVKRRSNSGLFNPKAVLEHLNRPRLSSATGFASERGKALIKQFLQFKKLMLKIDSGVEDDESDY</sequence>
<dbReference type="InterPro" id="IPR033031">
    <property type="entry name" value="Scc2/Nipped-B"/>
</dbReference>
<reference evidence="9 10" key="1">
    <citation type="submission" date="2024-08" db="EMBL/GenBank/DDBJ databases">
        <authorList>
            <person name="Cucini C."/>
            <person name="Frati F."/>
        </authorList>
    </citation>
    <scope>NUCLEOTIDE SEQUENCE [LARGE SCALE GENOMIC DNA]</scope>
</reference>
<keyword evidence="3 6" id="KW-0677">Repeat</keyword>
<evidence type="ECO:0000256" key="2">
    <source>
        <dbReference type="ARBA" id="ARBA00009252"/>
    </source>
</evidence>
<name>A0ABP1RI43_9HEXA</name>
<proteinExistence type="inferred from homology"/>
<dbReference type="CDD" id="cd23958">
    <property type="entry name" value="SCC2"/>
    <property type="match status" value="1"/>
</dbReference>
<dbReference type="InterPro" id="IPR016024">
    <property type="entry name" value="ARM-type_fold"/>
</dbReference>
<gene>
    <name evidence="9" type="ORF">ODALV1_LOCUS22455</name>
</gene>
<keyword evidence="10" id="KW-1185">Reference proteome</keyword>
<comment type="similarity">
    <text evidence="2 6">Belongs to the SCC2/Nipped-B family.</text>
</comment>
<feature type="region of interest" description="Disordered" evidence="7">
    <location>
        <begin position="83"/>
        <end position="109"/>
    </location>
</feature>
<comment type="subcellular location">
    <subcellularLocation>
        <location evidence="1 6">Nucleus</location>
    </subcellularLocation>
</comment>
<feature type="region of interest" description="Disordered" evidence="7">
    <location>
        <begin position="533"/>
        <end position="553"/>
    </location>
</feature>
<dbReference type="EMBL" id="CAXLJM020000075">
    <property type="protein sequence ID" value="CAL8128683.1"/>
    <property type="molecule type" value="Genomic_DNA"/>
</dbReference>
<dbReference type="Pfam" id="PF12830">
    <property type="entry name" value="Nipped-B_C"/>
    <property type="match status" value="1"/>
</dbReference>
<evidence type="ECO:0000256" key="5">
    <source>
        <dbReference type="ARBA" id="ARBA00023306"/>
    </source>
</evidence>
<evidence type="ECO:0000256" key="1">
    <source>
        <dbReference type="ARBA" id="ARBA00004123"/>
    </source>
</evidence>
<dbReference type="Pfam" id="PF12765">
    <property type="entry name" value="Cohesin_HEAT"/>
    <property type="match status" value="1"/>
</dbReference>
<dbReference type="InterPro" id="IPR011989">
    <property type="entry name" value="ARM-like"/>
</dbReference>
<keyword evidence="5 6" id="KW-0131">Cell cycle</keyword>
<evidence type="ECO:0000256" key="6">
    <source>
        <dbReference type="RuleBase" id="RU364107"/>
    </source>
</evidence>
<dbReference type="InterPro" id="IPR024986">
    <property type="entry name" value="Nipped-B_C"/>
</dbReference>
<dbReference type="InterPro" id="IPR026003">
    <property type="entry name" value="Cohesin_HEAT"/>
</dbReference>
<feature type="region of interest" description="Disordered" evidence="7">
    <location>
        <begin position="1361"/>
        <end position="1381"/>
    </location>
</feature>
<dbReference type="PANTHER" id="PTHR21704">
    <property type="entry name" value="NIPPED-B-LIKE PROTEIN DELANGIN SCC2-RELATED"/>
    <property type="match status" value="1"/>
</dbReference>
<organism evidence="9 10">
    <name type="scientific">Orchesella dallaii</name>
    <dbReference type="NCBI Taxonomy" id="48710"/>
    <lineage>
        <taxon>Eukaryota</taxon>
        <taxon>Metazoa</taxon>
        <taxon>Ecdysozoa</taxon>
        <taxon>Arthropoda</taxon>
        <taxon>Hexapoda</taxon>
        <taxon>Collembola</taxon>
        <taxon>Entomobryomorpha</taxon>
        <taxon>Entomobryoidea</taxon>
        <taxon>Orchesellidae</taxon>
        <taxon>Orchesellinae</taxon>
        <taxon>Orchesella</taxon>
    </lineage>
</organism>
<dbReference type="Gene3D" id="1.25.10.10">
    <property type="entry name" value="Leucine-rich Repeat Variant"/>
    <property type="match status" value="2"/>
</dbReference>
<dbReference type="Proteomes" id="UP001642540">
    <property type="component" value="Unassembled WGS sequence"/>
</dbReference>
<dbReference type="PANTHER" id="PTHR21704:SF18">
    <property type="entry name" value="NIPPED-B-LIKE PROTEIN"/>
    <property type="match status" value="1"/>
</dbReference>
<evidence type="ECO:0000313" key="9">
    <source>
        <dbReference type="EMBL" id="CAL8128683.1"/>
    </source>
</evidence>
<comment type="caution">
    <text evidence="9">The sequence shown here is derived from an EMBL/GenBank/DDBJ whole genome shotgun (WGS) entry which is preliminary data.</text>
</comment>
<evidence type="ECO:0000313" key="10">
    <source>
        <dbReference type="Proteomes" id="UP001642540"/>
    </source>
</evidence>
<keyword evidence="4 6" id="KW-0539">Nucleus</keyword>
<feature type="compositionally biased region" description="Acidic residues" evidence="7">
    <location>
        <begin position="1363"/>
        <end position="1381"/>
    </location>
</feature>
<dbReference type="SUPFAM" id="SSF48371">
    <property type="entry name" value="ARM repeat"/>
    <property type="match status" value="1"/>
</dbReference>
<accession>A0ABP1RI43</accession>
<protein>
    <recommendedName>
        <fullName evidence="6">Nipped-B protein</fullName>
    </recommendedName>
</protein>
<evidence type="ECO:0000259" key="8">
    <source>
        <dbReference type="Pfam" id="PF12830"/>
    </source>
</evidence>
<evidence type="ECO:0000256" key="7">
    <source>
        <dbReference type="SAM" id="MobiDB-lite"/>
    </source>
</evidence>
<feature type="compositionally biased region" description="Acidic residues" evidence="7">
    <location>
        <begin position="543"/>
        <end position="553"/>
    </location>
</feature>
<feature type="domain" description="Sister chromatid cohesion C-terminal" evidence="8">
    <location>
        <begin position="1146"/>
        <end position="1336"/>
    </location>
</feature>